<comment type="caution">
    <text evidence="4">The sequence shown here is derived from an EMBL/GenBank/DDBJ whole genome shotgun (WGS) entry which is preliminary data.</text>
</comment>
<keyword evidence="1" id="KW-0433">Leucine-rich repeat</keyword>
<gene>
    <name evidence="4" type="ORF">F444_18202</name>
</gene>
<evidence type="ECO:0000256" key="1">
    <source>
        <dbReference type="ARBA" id="ARBA00022614"/>
    </source>
</evidence>
<sequence length="1084" mass="120401">MNAVLECEQETCNCIFLCFMLCCYQINSGSAMHLGPLSSYIYSTNASSTNRAKVISLSLILLAVIMKTADAGDEEESTIDSTSWPINRLSYIELSLQDTAAIEKLFTGRSDTPLLMKWVMLHKSGSKFRPRLLVISALRLWVLKHKKTFSKALSLRREFQLMHVQKLTALRPDPASSTPDNSSTISIRLVILPKQGTGSEASVMLHFDPGVHTENVVRLLQRLLYALRLTFPQQKMPPVTLPPDCHWHEFFPDESDVTQSQDQNQNEEKTADSTSQNSTFAAMASAYHAFCDDLGVRFRDSVPVRIEECATTTGCMDFQYCLGFPPGVDGYHQDLSATPFHSFARSIVDACFPSSSRSVTNFQSKEIQALARTLERSSYFTDIIISDLAMGQASLTTLFQALLSPQCTIEGFTLTNVQLSVRALRILQQVVLQSTMRQNGNEMKMKLRRLDFSFNRFTVTMAAELATILQLLPNALELLQLERCGLTTISCCRVLEALTTSTAFSASLLELNVAGNHLGLEGTKTLATWITGTFALQRLDVSRTQLDINIFVQALKQNTLLHESSLLQLDLSYNQMRTQASEDLGVILGKSQSLATIFLRGMKRYRHFHKLLPPQLQKEGTLLALSEAAVVAHTAAARRNGGTVHRADGLRKHFLRNILAPMFANTDRSWACMVDLSDNDLSGHRAEVLAQLLDESPWATRTSLRLDHTCLHDKSALLLLHSIRGCKTLDSLSLEGNGFVKREAHRKCQRQNEKCYSDGVAPSEPSVIEQAGANALALLLGGALDCNDNQIQSWLGANDAGVATASFFAHSSAAKPLRLKELCLKCDGSYVFGTHIITAAVQALAKPHAYLQMLDVTGNECGDALAQVLGAVLPKNKSLQALFWDGNCITVDGFLQFYDGLLKNHTLVMVQMPIQDTRRILEEQKDPPREKLFSILGKIFKATERNQILARETKERKAEERSSRAQTGDEQDVNVHPKPDQKPEIDKPTAKEEDPADVDISLDLQSAGLALERCHTPKLAKFEEAKEEDDRDHSARKSYSRPTSARYPSTMQSWSMQSSTDDFRTQLSKLDSLTASLSRASTHV</sequence>
<feature type="compositionally biased region" description="Basic and acidic residues" evidence="3">
    <location>
        <begin position="973"/>
        <end position="993"/>
    </location>
</feature>
<protein>
    <submittedName>
        <fullName evidence="4">Uncharacterized protein</fullName>
    </submittedName>
</protein>
<evidence type="ECO:0000313" key="4">
    <source>
        <dbReference type="EMBL" id="ETO64230.1"/>
    </source>
</evidence>
<feature type="compositionally biased region" description="Low complexity" evidence="3">
    <location>
        <begin position="1049"/>
        <end position="1060"/>
    </location>
</feature>
<organism evidence="4 5">
    <name type="scientific">Phytophthora nicotianae P1976</name>
    <dbReference type="NCBI Taxonomy" id="1317066"/>
    <lineage>
        <taxon>Eukaryota</taxon>
        <taxon>Sar</taxon>
        <taxon>Stramenopiles</taxon>
        <taxon>Oomycota</taxon>
        <taxon>Peronosporomycetes</taxon>
        <taxon>Peronosporales</taxon>
        <taxon>Peronosporaceae</taxon>
        <taxon>Phytophthora</taxon>
    </lineage>
</organism>
<proteinExistence type="predicted"/>
<dbReference type="InterPro" id="IPR051279">
    <property type="entry name" value="PP1-Reg/Actin-Interact_Protein"/>
</dbReference>
<dbReference type="Proteomes" id="UP000028582">
    <property type="component" value="Unassembled WGS sequence"/>
</dbReference>
<dbReference type="AlphaFoldDB" id="A0A080ZC69"/>
<accession>A0A080ZC69</accession>
<dbReference type="Gene3D" id="3.80.10.10">
    <property type="entry name" value="Ribonuclease Inhibitor"/>
    <property type="match status" value="1"/>
</dbReference>
<feature type="region of interest" description="Disordered" evidence="3">
    <location>
        <begin position="1022"/>
        <end position="1063"/>
    </location>
</feature>
<feature type="compositionally biased region" description="Basic and acidic residues" evidence="3">
    <location>
        <begin position="951"/>
        <end position="963"/>
    </location>
</feature>
<dbReference type="OrthoDB" id="18598at2759"/>
<dbReference type="SUPFAM" id="SSF52047">
    <property type="entry name" value="RNI-like"/>
    <property type="match status" value="2"/>
</dbReference>
<evidence type="ECO:0000313" key="5">
    <source>
        <dbReference type="Proteomes" id="UP000028582"/>
    </source>
</evidence>
<keyword evidence="2" id="KW-0677">Repeat</keyword>
<reference evidence="4 5" key="1">
    <citation type="submission" date="2013-11" db="EMBL/GenBank/DDBJ databases">
        <title>The Genome Sequence of Phytophthora parasitica P1976.</title>
        <authorList>
            <consortium name="The Broad Institute Genomics Platform"/>
            <person name="Russ C."/>
            <person name="Tyler B."/>
            <person name="Panabieres F."/>
            <person name="Shan W."/>
            <person name="Tripathy S."/>
            <person name="Grunwald N."/>
            <person name="Machado M."/>
            <person name="Johnson C.S."/>
            <person name="Walker B."/>
            <person name="Young S."/>
            <person name="Zeng Q."/>
            <person name="Gargeya S."/>
            <person name="Fitzgerald M."/>
            <person name="Haas B."/>
            <person name="Abouelleil A."/>
            <person name="Allen A.W."/>
            <person name="Alvarado L."/>
            <person name="Arachchi H.M."/>
            <person name="Berlin A.M."/>
            <person name="Chapman S.B."/>
            <person name="Gainer-Dewar J."/>
            <person name="Goldberg J."/>
            <person name="Griggs A."/>
            <person name="Gujja S."/>
            <person name="Hansen M."/>
            <person name="Howarth C."/>
            <person name="Imamovic A."/>
            <person name="Ireland A."/>
            <person name="Larimer J."/>
            <person name="McCowan C."/>
            <person name="Murphy C."/>
            <person name="Pearson M."/>
            <person name="Poon T.W."/>
            <person name="Priest M."/>
            <person name="Roberts A."/>
            <person name="Saif S."/>
            <person name="Shea T."/>
            <person name="Sisk P."/>
            <person name="Sykes S."/>
            <person name="Wortman J."/>
            <person name="Nusbaum C."/>
            <person name="Birren B."/>
        </authorList>
    </citation>
    <scope>NUCLEOTIDE SEQUENCE [LARGE SCALE GENOMIC DNA]</scope>
    <source>
        <strain evidence="4 5">P1976</strain>
    </source>
</reference>
<feature type="region of interest" description="Disordered" evidence="3">
    <location>
        <begin position="951"/>
        <end position="996"/>
    </location>
</feature>
<feature type="region of interest" description="Disordered" evidence="3">
    <location>
        <begin position="256"/>
        <end position="276"/>
    </location>
</feature>
<dbReference type="InterPro" id="IPR032675">
    <property type="entry name" value="LRR_dom_sf"/>
</dbReference>
<dbReference type="PANTHER" id="PTHR24112:SF9">
    <property type="entry name" value="PROTEIN PHOSPHATASE 1 REGULATORY SUBUNIT 37"/>
    <property type="match status" value="1"/>
</dbReference>
<evidence type="ECO:0000256" key="2">
    <source>
        <dbReference type="ARBA" id="ARBA00022737"/>
    </source>
</evidence>
<dbReference type="EMBL" id="ANJA01003303">
    <property type="protein sequence ID" value="ETO64230.1"/>
    <property type="molecule type" value="Genomic_DNA"/>
</dbReference>
<dbReference type="PANTHER" id="PTHR24112">
    <property type="entry name" value="LEUCINE-RICH REPEAT, ISOFORM F-RELATED"/>
    <property type="match status" value="1"/>
</dbReference>
<name>A0A080ZC69_PHYNI</name>
<dbReference type="SMART" id="SM00368">
    <property type="entry name" value="LRR_RI"/>
    <property type="match status" value="4"/>
</dbReference>
<evidence type="ECO:0000256" key="3">
    <source>
        <dbReference type="SAM" id="MobiDB-lite"/>
    </source>
</evidence>